<evidence type="ECO:0000313" key="2">
    <source>
        <dbReference type="EMBL" id="KAG1278703.1"/>
    </source>
</evidence>
<gene>
    <name evidence="2" type="ORF">G6F64_014624</name>
</gene>
<keyword evidence="3" id="KW-1185">Reference proteome</keyword>
<dbReference type="AlphaFoldDB" id="A0A9P6WTK6"/>
<keyword evidence="1" id="KW-0812">Transmembrane</keyword>
<comment type="caution">
    <text evidence="2">The sequence shown here is derived from an EMBL/GenBank/DDBJ whole genome shotgun (WGS) entry which is preliminary data.</text>
</comment>
<keyword evidence="1" id="KW-0472">Membrane</keyword>
<accession>A0A9P6WTK6</accession>
<dbReference type="EMBL" id="JAANQT010009044">
    <property type="protein sequence ID" value="KAG1278703.1"/>
    <property type="molecule type" value="Genomic_DNA"/>
</dbReference>
<evidence type="ECO:0000313" key="3">
    <source>
        <dbReference type="Proteomes" id="UP000716291"/>
    </source>
</evidence>
<organism evidence="2 3">
    <name type="scientific">Rhizopus oryzae</name>
    <name type="common">Mucormycosis agent</name>
    <name type="synonym">Rhizopus arrhizus var. delemar</name>
    <dbReference type="NCBI Taxonomy" id="64495"/>
    <lineage>
        <taxon>Eukaryota</taxon>
        <taxon>Fungi</taxon>
        <taxon>Fungi incertae sedis</taxon>
        <taxon>Mucoromycota</taxon>
        <taxon>Mucoromycotina</taxon>
        <taxon>Mucoromycetes</taxon>
        <taxon>Mucorales</taxon>
        <taxon>Mucorineae</taxon>
        <taxon>Rhizopodaceae</taxon>
        <taxon>Rhizopus</taxon>
    </lineage>
</organism>
<evidence type="ECO:0000256" key="1">
    <source>
        <dbReference type="SAM" id="Phobius"/>
    </source>
</evidence>
<sequence>MPKGKLALNAMPILFIRIRTAIHRLIHQFSLPILVEAGSVVVDDLVVHVVLVVPVALAVPVALVVVAFAEDSVVVVTLAVA</sequence>
<feature type="transmembrane region" description="Helical" evidence="1">
    <location>
        <begin position="45"/>
        <end position="69"/>
    </location>
</feature>
<dbReference type="Proteomes" id="UP000716291">
    <property type="component" value="Unassembled WGS sequence"/>
</dbReference>
<name>A0A9P6WTK6_RHIOR</name>
<protein>
    <submittedName>
        <fullName evidence="2">Uncharacterized protein</fullName>
    </submittedName>
</protein>
<reference evidence="2" key="1">
    <citation type="journal article" date="2020" name="Microb. Genom.">
        <title>Genetic diversity of clinical and environmental Mucorales isolates obtained from an investigation of mucormycosis cases among solid organ transplant recipients.</title>
        <authorList>
            <person name="Nguyen M.H."/>
            <person name="Kaul D."/>
            <person name="Muto C."/>
            <person name="Cheng S.J."/>
            <person name="Richter R.A."/>
            <person name="Bruno V.M."/>
            <person name="Liu G."/>
            <person name="Beyhan S."/>
            <person name="Sundermann A.J."/>
            <person name="Mounaud S."/>
            <person name="Pasculle A.W."/>
            <person name="Nierman W.C."/>
            <person name="Driscoll E."/>
            <person name="Cumbie R."/>
            <person name="Clancy C.J."/>
            <person name="Dupont C.L."/>
        </authorList>
    </citation>
    <scope>NUCLEOTIDE SEQUENCE</scope>
    <source>
        <strain evidence="2">GL11</strain>
    </source>
</reference>
<keyword evidence="1" id="KW-1133">Transmembrane helix</keyword>
<proteinExistence type="predicted"/>